<feature type="region of interest" description="Disordered" evidence="11">
    <location>
        <begin position="1177"/>
        <end position="1196"/>
    </location>
</feature>
<dbReference type="GO" id="GO:0061630">
    <property type="term" value="F:ubiquitin protein ligase activity"/>
    <property type="evidence" value="ECO:0007669"/>
    <property type="project" value="UniProtKB-UniRule"/>
</dbReference>
<dbReference type="GO" id="GO:0008270">
    <property type="term" value="F:zinc ion binding"/>
    <property type="evidence" value="ECO:0007669"/>
    <property type="project" value="UniProtKB-UniRule"/>
</dbReference>
<keyword evidence="14" id="KW-1185">Reference proteome</keyword>
<evidence type="ECO:0000256" key="10">
    <source>
        <dbReference type="RuleBase" id="RU366018"/>
    </source>
</evidence>
<dbReference type="Proteomes" id="UP001162031">
    <property type="component" value="Unassembled WGS sequence"/>
</dbReference>
<dbReference type="CDD" id="cd16482">
    <property type="entry name" value="RING-H2_UBR1-like"/>
    <property type="match status" value="1"/>
</dbReference>
<dbReference type="InterPro" id="IPR003126">
    <property type="entry name" value="Znf_UBR"/>
</dbReference>
<keyword evidence="6 10" id="KW-0833">Ubl conjugation pathway</keyword>
<feature type="region of interest" description="Disordered" evidence="11">
    <location>
        <begin position="1204"/>
        <end position="1266"/>
    </location>
</feature>
<dbReference type="PANTHER" id="PTHR21497">
    <property type="entry name" value="UBIQUITIN LIGASE E3 ALPHA-RELATED"/>
    <property type="match status" value="1"/>
</dbReference>
<evidence type="ECO:0000256" key="9">
    <source>
        <dbReference type="PROSITE-ProRule" id="PRU00508"/>
    </source>
</evidence>
<dbReference type="SMART" id="SM00396">
    <property type="entry name" value="ZnF_UBR1"/>
    <property type="match status" value="1"/>
</dbReference>
<feature type="region of interest" description="Disordered" evidence="11">
    <location>
        <begin position="7"/>
        <end position="33"/>
    </location>
</feature>
<evidence type="ECO:0000256" key="7">
    <source>
        <dbReference type="ARBA" id="ARBA00022833"/>
    </source>
</evidence>
<dbReference type="EMBL" id="CANTFL010001018">
    <property type="protein sequence ID" value="CAI5730170.1"/>
    <property type="molecule type" value="Genomic_DNA"/>
</dbReference>
<dbReference type="Pfam" id="PF02207">
    <property type="entry name" value="zf-UBR"/>
    <property type="match status" value="1"/>
</dbReference>
<dbReference type="EC" id="2.3.2.27" evidence="10"/>
<comment type="catalytic activity">
    <reaction evidence="1 10">
        <text>S-ubiquitinyl-[E2 ubiquitin-conjugating enzyme]-L-cysteine + [acceptor protein]-L-lysine = [E2 ubiquitin-conjugating enzyme]-L-cysteine + N(6)-ubiquitinyl-[acceptor protein]-L-lysine.</text>
        <dbReference type="EC" id="2.3.2.27"/>
    </reaction>
</comment>
<evidence type="ECO:0000256" key="6">
    <source>
        <dbReference type="ARBA" id="ARBA00022786"/>
    </source>
</evidence>
<organism evidence="13 14">
    <name type="scientific">Hyaloperonospora brassicae</name>
    <name type="common">Brassica downy mildew</name>
    <name type="synonym">Peronospora brassicae</name>
    <dbReference type="NCBI Taxonomy" id="162125"/>
    <lineage>
        <taxon>Eukaryota</taxon>
        <taxon>Sar</taxon>
        <taxon>Stramenopiles</taxon>
        <taxon>Oomycota</taxon>
        <taxon>Peronosporomycetes</taxon>
        <taxon>Peronosporales</taxon>
        <taxon>Peronosporaceae</taxon>
        <taxon>Hyaloperonospora</taxon>
    </lineage>
</organism>
<comment type="similarity">
    <text evidence="8 10">Belongs to the E3 ubiquitin-protein ligase UBR1-like family.</text>
</comment>
<dbReference type="InterPro" id="IPR044046">
    <property type="entry name" value="E3_ligase_UBR-like_C"/>
</dbReference>
<accession>A0AAV0U2S9</accession>
<comment type="pathway">
    <text evidence="2 10">Protein modification; protein ubiquitination.</text>
</comment>
<evidence type="ECO:0000256" key="4">
    <source>
        <dbReference type="ARBA" id="ARBA00022723"/>
    </source>
</evidence>
<feature type="compositionally biased region" description="Low complexity" evidence="11">
    <location>
        <begin position="1204"/>
        <end position="1220"/>
    </location>
</feature>
<evidence type="ECO:0000256" key="1">
    <source>
        <dbReference type="ARBA" id="ARBA00000900"/>
    </source>
</evidence>
<dbReference type="Pfam" id="PF18995">
    <property type="entry name" value="PRT6_C"/>
    <property type="match status" value="1"/>
</dbReference>
<dbReference type="GO" id="GO:0016567">
    <property type="term" value="P:protein ubiquitination"/>
    <property type="evidence" value="ECO:0007669"/>
    <property type="project" value="UniProtKB-UniRule"/>
</dbReference>
<evidence type="ECO:0000313" key="14">
    <source>
        <dbReference type="Proteomes" id="UP001162031"/>
    </source>
</evidence>
<evidence type="ECO:0000256" key="2">
    <source>
        <dbReference type="ARBA" id="ARBA00004906"/>
    </source>
</evidence>
<evidence type="ECO:0000256" key="8">
    <source>
        <dbReference type="ARBA" id="ARBA00046341"/>
    </source>
</evidence>
<keyword evidence="7 10" id="KW-0862">Zinc</keyword>
<dbReference type="PANTHER" id="PTHR21497:SF24">
    <property type="entry name" value="E3 UBIQUITIN-PROTEIN LIGASE UBR1"/>
    <property type="match status" value="1"/>
</dbReference>
<proteinExistence type="inferred from homology"/>
<feature type="domain" description="UBR-type" evidence="12">
    <location>
        <begin position="87"/>
        <end position="158"/>
    </location>
</feature>
<sequence length="2061" mass="232057">MDLFARVAKKSAADPQSRPPPTTQRAADAALRRSPRHRVRALLHEMQTRASWGEKEHAPEEQRLLQALQMCVVDAPSRDALAKLPKRMCAYEFKPGDIAWNCRVCQVDETCVMCNDCFISSDHEHHEVFFYYTHSGGCCDCGDTEAWAPEGFCTRHRGAQDADPLSFLPPDLLLKSRECIDEVMQLVLDAIKEARFGSIIDAEDLKVVRDKLEQDPPERRYSVIVHYNELQTSQEFATALNKAHPAIAYQMLKIVSETSSQKQSTVRSKASRDDVLELAASLHKHRIVTSIVSCEYKARAPVINSLIQWLASLANLSDGFCRLICEKMCAVESLERDDSSMEVDEGSDFSMLRAVIMADSFLPKTESDALHSLLMALLADPVFKQAFAISFTSSYRQLYREFVAGVGSSTATILAFSVQFFNRATFVKKLVAEYDLLEVLTNSVLETLRKKEKTDFIDVAFDGTWDNLVHLLHPDHNRELDLWDVFAMGIQRSQGTTLRDVDVSELAHEAERAGYHIRHQREMSPFLSLPPETEFTGRFELDVTSPVFVCRRYMSGLLDLRYVLQIEGISESFVLKKGGFRLARFLLYLAYIQGACSETRRFGDHVEMESRGWVVTVEFVSTTSDVSSWVVSNAFKTAGGPDVARSPETSRLLITKLAKPLLEAIYFWLASSGKYFPPPDYRVGDTLRADQLEIAVSCHFPLQRTLSQLIRVLSDSANGLDMFLSMLKCSILQDDESVWIHDADSPIGFWHRVQLIEPVLQAIVWDAQVHSGLWVRNGMAVINHSMNYGEPPFCARFRDLDLLLLQFSFQLLGVDWVMASITERFGVREWYEAAQSSDAKEAELMVTECLALLSQLASELPPKVADGDAVRSLIPYLRREIVQRLCVGPCAHSDLSKIANEFFLSRESLFPVNFSGGPILDQILKEVCVEAGFSATSGTGDSSAPNGGKFLYRLKPELLAEYSPTFVHLTRKQHEAAHENWFQHRLRSSKKREQEQVDGSPNDTHSTWLDYPMVNMFLPCPLGFRLSRVSILHEDARRLVYESLWRATTDAHTCLSVLSRAVHLFTLQLYVVEDVRYFQTMVSASDAERFELERASRIANDFIEWIPREQSRWCSDAGPRCAILHLLLKLNPWSSHGGSASMTKLDGDQKHEIGRGIDWLLHRLSRISPECRSVVERHQVTEQESRDEAARKLALAQRRKEAQMRAIQQMQQRQAAFAEQMKSMATDAEHGPAGDDESGTDGEREKYTPNASDNAGDDSDVDMNASEDTMNDDAAVVECAMCHSVNSENSFMCYVGFAQCSPAFSPLNGGSHGHFLSTPMDEMHVGEDIPVHVRLCGHSVHHKCWESYHTSQFQRAITGGHHRHALNAVDVTKKEFLCPLCKSISNVLIPTTTESEIKYLPIVRRMVSTDGSDEKARVPVNQLEMVRWLKRAVGKVEEKHAVSEERHTLPNADTDGVTTGVCKNVNAERLNETCELASILSGREDPDETQHLKKWLEDGLSSVCMAIHKVACGAMQKSQPERYTTSGCNALFHTLLCCFLHTNNSDQLRESLFLEAMRFLPLMLKHINARFVTNSLVAPTDLHTKIVHLLYYGGSDVLPDGTVVLESEHPTTQTQTRKQSQWGKVRWPQKPLLLNHLGSVLMKGLLFATSEEDAVYIARLVVLARLVQTLLWYAITRKEEFTNFMADDLAFSEDNVALFAACFFDESAIADDAKNDGDTRVNRECAVGHALELLLDALVGKCDGAFHVERITDRQQLLNVVACEVVPLAKVATFMIQSLTTRATSRYRHGTPATSKPICISKEDVLAVGFVKLNSLQFTARTQTREQAALAQLVSGWVHRFKTAYEEMNDPHDVLQQWLTTANTDRAEQLTLSSVLSRDLHTMHSTISVFSSGSNRTRYLRSLPRPYVKFYSELAKRKCRSCNQFPARPAVCLLCGMLLCAANTCPSIHADKGGYPDEANPGACTVHAKKCGRGSGVFLLVLEGAVLLVYWKLAAYVGSLYVDEYGEEFGERNRELSKGRPLYLNEERRERLLRLWLRHEIPNEVVKIQNSSERVIRNSHY</sequence>
<dbReference type="Pfam" id="PF22960">
    <property type="entry name" value="WHD_UBR1"/>
    <property type="match status" value="1"/>
</dbReference>
<feature type="zinc finger region" description="UBR-type" evidence="9">
    <location>
        <begin position="87"/>
        <end position="158"/>
    </location>
</feature>
<protein>
    <recommendedName>
        <fullName evidence="10">E3 ubiquitin-protein ligase</fullName>
        <ecNumber evidence="10">2.3.2.27</ecNumber>
    </recommendedName>
</protein>
<dbReference type="GO" id="GO:0005737">
    <property type="term" value="C:cytoplasm"/>
    <property type="evidence" value="ECO:0007669"/>
    <property type="project" value="TreeGrafter"/>
</dbReference>
<dbReference type="GO" id="GO:0071596">
    <property type="term" value="P:ubiquitin-dependent protein catabolic process via the N-end rule pathway"/>
    <property type="evidence" value="ECO:0007669"/>
    <property type="project" value="UniProtKB-UniRule"/>
</dbReference>
<keyword evidence="3 10" id="KW-0808">Transferase</keyword>
<comment type="caution">
    <text evidence="13">The sequence shown here is derived from an EMBL/GenBank/DDBJ whole genome shotgun (WGS) entry which is preliminary data.</text>
</comment>
<keyword evidence="4 10" id="KW-0479">Metal-binding</keyword>
<evidence type="ECO:0000256" key="3">
    <source>
        <dbReference type="ARBA" id="ARBA00022679"/>
    </source>
</evidence>
<evidence type="ECO:0000256" key="11">
    <source>
        <dbReference type="SAM" id="MobiDB-lite"/>
    </source>
</evidence>
<dbReference type="InterPro" id="IPR055194">
    <property type="entry name" value="UBR1-like_WH"/>
</dbReference>
<dbReference type="CDD" id="cd19673">
    <property type="entry name" value="UBR-box_UBR3"/>
    <property type="match status" value="1"/>
</dbReference>
<dbReference type="GO" id="GO:0000151">
    <property type="term" value="C:ubiquitin ligase complex"/>
    <property type="evidence" value="ECO:0007669"/>
    <property type="project" value="TreeGrafter"/>
</dbReference>
<feature type="compositionally biased region" description="Basic and acidic residues" evidence="11">
    <location>
        <begin position="1177"/>
        <end position="1191"/>
    </location>
</feature>
<evidence type="ECO:0000313" key="13">
    <source>
        <dbReference type="EMBL" id="CAI5730170.1"/>
    </source>
</evidence>
<dbReference type="FunFam" id="2.10.110.30:FF:000002">
    <property type="entry name" value="Putative e3 ubiquitin-protein ligase ubr3"/>
    <property type="match status" value="1"/>
</dbReference>
<evidence type="ECO:0000256" key="5">
    <source>
        <dbReference type="ARBA" id="ARBA00022771"/>
    </source>
</evidence>
<reference evidence="13" key="1">
    <citation type="submission" date="2022-12" db="EMBL/GenBank/DDBJ databases">
        <authorList>
            <person name="Webb A."/>
        </authorList>
    </citation>
    <scope>NUCLEOTIDE SEQUENCE</scope>
    <source>
        <strain evidence="13">Hp1</strain>
    </source>
</reference>
<keyword evidence="5 10" id="KW-0863">Zinc-finger</keyword>
<gene>
    <name evidence="13" type="ORF">HBR001_LOCUS4762</name>
</gene>
<dbReference type="Gene3D" id="2.10.110.30">
    <property type="match status" value="1"/>
</dbReference>
<evidence type="ECO:0000259" key="12">
    <source>
        <dbReference type="PROSITE" id="PS51157"/>
    </source>
</evidence>
<dbReference type="PROSITE" id="PS51157">
    <property type="entry name" value="ZF_UBR"/>
    <property type="match status" value="1"/>
</dbReference>
<comment type="function">
    <text evidence="10">Ubiquitin ligase protein which is a component of the N-end rule pathway. Recognizes and binds to proteins bearing specific N-terminal residues that are destabilizing according to the N-end rule, leading to their ubiquitination and subsequent degradation.</text>
</comment>
<dbReference type="InterPro" id="IPR039164">
    <property type="entry name" value="UBR1-like"/>
</dbReference>
<name>A0AAV0U2S9_HYABA</name>